<dbReference type="eggNOG" id="COG2124">
    <property type="taxonomic scope" value="Bacteria"/>
</dbReference>
<accession>A0A193C1Y4</accession>
<dbReference type="AlphaFoldDB" id="A0A193C1Y4"/>
<proteinExistence type="predicted"/>
<evidence type="ECO:0000313" key="2">
    <source>
        <dbReference type="Proteomes" id="UP000093695"/>
    </source>
</evidence>
<keyword evidence="2" id="KW-1185">Reference proteome</keyword>
<organism evidence="1 2">
    <name type="scientific">Amycolatopsis orientalis</name>
    <name type="common">Nocardia orientalis</name>
    <dbReference type="NCBI Taxonomy" id="31958"/>
    <lineage>
        <taxon>Bacteria</taxon>
        <taxon>Bacillati</taxon>
        <taxon>Actinomycetota</taxon>
        <taxon>Actinomycetes</taxon>
        <taxon>Pseudonocardiales</taxon>
        <taxon>Pseudonocardiaceae</taxon>
        <taxon>Amycolatopsis</taxon>
    </lineage>
</organism>
<dbReference type="Proteomes" id="UP000093695">
    <property type="component" value="Chromosome"/>
</dbReference>
<dbReference type="EMBL" id="CP016174">
    <property type="protein sequence ID" value="ANN18487.1"/>
    <property type="molecule type" value="Genomic_DNA"/>
</dbReference>
<gene>
    <name evidence="1" type="ORF">SD37_24580</name>
</gene>
<reference evidence="1 2" key="1">
    <citation type="journal article" date="2015" name="Genome Announc.">
        <title>Draft Genome Sequence of Norvancomycin-Producing Strain Amycolatopsis orientalis CPCC200066.</title>
        <authorList>
            <person name="Lei X."/>
            <person name="Yuan F."/>
            <person name="Shi Y."/>
            <person name="Li X."/>
            <person name="Wang L."/>
            <person name="Hong B."/>
        </authorList>
    </citation>
    <scope>NUCLEOTIDE SEQUENCE [LARGE SCALE GENOMIC DNA]</scope>
    <source>
        <strain evidence="1 2">B-37</strain>
    </source>
</reference>
<evidence type="ECO:0000313" key="1">
    <source>
        <dbReference type="EMBL" id="ANN18487.1"/>
    </source>
</evidence>
<name>A0A193C1Y4_AMYOR</name>
<protein>
    <submittedName>
        <fullName evidence="1">Uncharacterized protein</fullName>
    </submittedName>
</protein>
<dbReference type="STRING" id="31958.SD37_24580"/>
<dbReference type="KEGG" id="aori:SD37_24580"/>
<sequence length="62" mass="6836">MLPAFQRSRIEFYAEPTMTKLAVDLADSWKRGEVVEFDLGAREMGGDHGDLLSMLLPAPTPG</sequence>